<dbReference type="PANTHER" id="PTHR42985:SF40">
    <property type="entry name" value="LD47995P-RELATED"/>
    <property type="match status" value="1"/>
</dbReference>
<dbReference type="Gene3D" id="1.20.1730.10">
    <property type="entry name" value="Sodium/glucose cotransporter"/>
    <property type="match status" value="1"/>
</dbReference>
<evidence type="ECO:0000256" key="2">
    <source>
        <dbReference type="ARBA" id="ARBA00022448"/>
    </source>
</evidence>
<keyword evidence="2" id="KW-0813">Transport</keyword>
<feature type="transmembrane region" description="Helical" evidence="7">
    <location>
        <begin position="101"/>
        <end position="128"/>
    </location>
</feature>
<reference evidence="8 9" key="1">
    <citation type="journal article" date="2023" name="Arcadia Sci">
        <title>De novo assembly of a long-read Amblyomma americanum tick genome.</title>
        <authorList>
            <person name="Chou S."/>
            <person name="Poskanzer K.E."/>
            <person name="Rollins M."/>
            <person name="Thuy-Boun P.S."/>
        </authorList>
    </citation>
    <scope>NUCLEOTIDE SEQUENCE [LARGE SCALE GENOMIC DNA]</scope>
    <source>
        <strain evidence="8">F_SG_1</strain>
        <tissue evidence="8">Salivary glands</tissue>
    </source>
</reference>
<dbReference type="GO" id="GO:0005886">
    <property type="term" value="C:plasma membrane"/>
    <property type="evidence" value="ECO:0007669"/>
    <property type="project" value="UniProtKB-SubCell"/>
</dbReference>
<comment type="subcellular location">
    <subcellularLocation>
        <location evidence="1">Cell membrane</location>
        <topology evidence="1">Multi-pass membrane protein</topology>
    </subcellularLocation>
</comment>
<protein>
    <submittedName>
        <fullName evidence="8">Uncharacterized protein</fullName>
    </submittedName>
</protein>
<keyword evidence="7" id="KW-0812">Transmembrane</keyword>
<evidence type="ECO:0000256" key="4">
    <source>
        <dbReference type="ARBA" id="ARBA00023053"/>
    </source>
</evidence>
<evidence type="ECO:0000256" key="7">
    <source>
        <dbReference type="SAM" id="Phobius"/>
    </source>
</evidence>
<sequence length="196" mass="21104">MLVLRPPDRCRSSSYFQLVPFYVVQDFRDFTGLSGVFLAGVVSASVSTVSSMVNSQAAVWYFDVVTPFFKVAGARLDCIIKTIAELQLFSVKFDCVEQNHVLRFVALLQMFMTVNAAITGPFAGLLILGLTAPFANAKGAGIVTLLMVAYQLAHMFVRVNAGVTEERMSVSLDYCAVNVTAVAAGNTSAALSAHTE</sequence>
<evidence type="ECO:0000256" key="3">
    <source>
        <dbReference type="ARBA" id="ARBA00022475"/>
    </source>
</evidence>
<gene>
    <name evidence="8" type="ORF">V5799_026608</name>
</gene>
<evidence type="ECO:0000256" key="6">
    <source>
        <dbReference type="ARBA" id="ARBA00023201"/>
    </source>
</evidence>
<dbReference type="Proteomes" id="UP001321473">
    <property type="component" value="Unassembled WGS sequence"/>
</dbReference>
<keyword evidence="7" id="KW-0472">Membrane</keyword>
<evidence type="ECO:0000313" key="8">
    <source>
        <dbReference type="EMBL" id="KAK8762125.1"/>
    </source>
</evidence>
<feature type="non-terminal residue" evidence="8">
    <location>
        <position position="196"/>
    </location>
</feature>
<evidence type="ECO:0000256" key="1">
    <source>
        <dbReference type="ARBA" id="ARBA00004651"/>
    </source>
</evidence>
<dbReference type="GO" id="GO:0006814">
    <property type="term" value="P:sodium ion transport"/>
    <property type="evidence" value="ECO:0007669"/>
    <property type="project" value="UniProtKB-KW"/>
</dbReference>
<feature type="transmembrane region" description="Helical" evidence="7">
    <location>
        <begin position="140"/>
        <end position="159"/>
    </location>
</feature>
<keyword evidence="7" id="KW-1133">Transmembrane helix</keyword>
<dbReference type="AlphaFoldDB" id="A0AAQ4DI35"/>
<comment type="caution">
    <text evidence="8">The sequence shown here is derived from an EMBL/GenBank/DDBJ whole genome shotgun (WGS) entry which is preliminary data.</text>
</comment>
<name>A0AAQ4DI35_AMBAM</name>
<proteinExistence type="predicted"/>
<accession>A0AAQ4DI35</accession>
<dbReference type="EMBL" id="JARKHS020030453">
    <property type="protein sequence ID" value="KAK8762125.1"/>
    <property type="molecule type" value="Genomic_DNA"/>
</dbReference>
<keyword evidence="3" id="KW-1003">Cell membrane</keyword>
<keyword evidence="6" id="KW-0739">Sodium transport</keyword>
<keyword evidence="5" id="KW-0406">Ion transport</keyword>
<evidence type="ECO:0000256" key="5">
    <source>
        <dbReference type="ARBA" id="ARBA00023065"/>
    </source>
</evidence>
<keyword evidence="4" id="KW-0915">Sodium</keyword>
<dbReference type="PANTHER" id="PTHR42985">
    <property type="entry name" value="SODIUM-COUPLED MONOCARBOXYLATE TRANSPORTER"/>
    <property type="match status" value="1"/>
</dbReference>
<dbReference type="GO" id="GO:0015293">
    <property type="term" value="F:symporter activity"/>
    <property type="evidence" value="ECO:0007669"/>
    <property type="project" value="TreeGrafter"/>
</dbReference>
<dbReference type="InterPro" id="IPR038377">
    <property type="entry name" value="Na/Glc_symporter_sf"/>
</dbReference>
<evidence type="ECO:0000313" key="9">
    <source>
        <dbReference type="Proteomes" id="UP001321473"/>
    </source>
</evidence>
<keyword evidence="9" id="KW-1185">Reference proteome</keyword>
<dbReference type="InterPro" id="IPR051163">
    <property type="entry name" value="Sodium:Solute_Symporter_SSF"/>
</dbReference>
<organism evidence="8 9">
    <name type="scientific">Amblyomma americanum</name>
    <name type="common">Lone star tick</name>
    <dbReference type="NCBI Taxonomy" id="6943"/>
    <lineage>
        <taxon>Eukaryota</taxon>
        <taxon>Metazoa</taxon>
        <taxon>Ecdysozoa</taxon>
        <taxon>Arthropoda</taxon>
        <taxon>Chelicerata</taxon>
        <taxon>Arachnida</taxon>
        <taxon>Acari</taxon>
        <taxon>Parasitiformes</taxon>
        <taxon>Ixodida</taxon>
        <taxon>Ixodoidea</taxon>
        <taxon>Ixodidae</taxon>
        <taxon>Amblyomminae</taxon>
        <taxon>Amblyomma</taxon>
    </lineage>
</organism>